<dbReference type="GO" id="GO:0006099">
    <property type="term" value="P:tricarboxylic acid cycle"/>
    <property type="evidence" value="ECO:0007669"/>
    <property type="project" value="TreeGrafter"/>
</dbReference>
<evidence type="ECO:0000256" key="3">
    <source>
        <dbReference type="ARBA" id="ARBA00023002"/>
    </source>
</evidence>
<dbReference type="Pfam" id="PF16870">
    <property type="entry name" value="OxoGdeHyase_C"/>
    <property type="match status" value="1"/>
</dbReference>
<dbReference type="AlphaFoldDB" id="A0A2Z4FMA4"/>
<dbReference type="PIRSF" id="PIRSF000157">
    <property type="entry name" value="Oxoglu_dh_E1"/>
    <property type="match status" value="1"/>
</dbReference>
<name>A0A2Z4FMA4_9DELT</name>
<dbReference type="GO" id="GO:0030976">
    <property type="term" value="F:thiamine pyrophosphate binding"/>
    <property type="evidence" value="ECO:0007669"/>
    <property type="project" value="InterPro"/>
</dbReference>
<dbReference type="Pfam" id="PF00676">
    <property type="entry name" value="E1_dh"/>
    <property type="match status" value="1"/>
</dbReference>
<dbReference type="RefSeq" id="WP_111334893.1">
    <property type="nucleotide sequence ID" value="NZ_CP030032.1"/>
</dbReference>
<evidence type="ECO:0000313" key="6">
    <source>
        <dbReference type="Proteomes" id="UP000249799"/>
    </source>
</evidence>
<dbReference type="Pfam" id="PF02779">
    <property type="entry name" value="Transket_pyr"/>
    <property type="match status" value="1"/>
</dbReference>
<dbReference type="Pfam" id="PF16078">
    <property type="entry name" value="2-oxogl_dehyd_N"/>
    <property type="match status" value="1"/>
</dbReference>
<evidence type="ECO:0000256" key="4">
    <source>
        <dbReference type="ARBA" id="ARBA00023052"/>
    </source>
</evidence>
<evidence type="ECO:0000313" key="5">
    <source>
        <dbReference type="EMBL" id="AWV89886.1"/>
    </source>
</evidence>
<dbReference type="Proteomes" id="UP000249799">
    <property type="component" value="Chromosome"/>
</dbReference>
<evidence type="ECO:0000256" key="1">
    <source>
        <dbReference type="ARBA" id="ARBA00001964"/>
    </source>
</evidence>
<dbReference type="InterPro" id="IPR042179">
    <property type="entry name" value="KGD_C_sf"/>
</dbReference>
<dbReference type="OrthoDB" id="9759785at2"/>
<dbReference type="InterPro" id="IPR005475">
    <property type="entry name" value="Transketolase-like_Pyr-bd"/>
</dbReference>
<dbReference type="CDD" id="cd02016">
    <property type="entry name" value="TPP_E1_OGDC_like"/>
    <property type="match status" value="1"/>
</dbReference>
<keyword evidence="6" id="KW-1185">Reference proteome</keyword>
<dbReference type="EC" id="1.2.4.2" evidence="2"/>
<protein>
    <recommendedName>
        <fullName evidence="2">oxoglutarate dehydrogenase (succinyl-transferring)</fullName>
        <ecNumber evidence="2">1.2.4.2</ecNumber>
    </recommendedName>
</protein>
<reference evidence="5 6" key="1">
    <citation type="submission" date="2018-06" db="EMBL/GenBank/DDBJ databases">
        <title>Lujinxingia sediminis gen. nov. sp. nov., a new facultative anaerobic member of the class Deltaproteobacteria, and proposal of Lujinxingaceae fam. nov.</title>
        <authorList>
            <person name="Guo L.-Y."/>
            <person name="Li C.-M."/>
            <person name="Wang S."/>
            <person name="Du Z.-J."/>
        </authorList>
    </citation>
    <scope>NUCLEOTIDE SEQUENCE [LARGE SCALE GENOMIC DNA]</scope>
    <source>
        <strain evidence="5 6">FA350</strain>
    </source>
</reference>
<organism evidence="5 6">
    <name type="scientific">Bradymonas sediminis</name>
    <dbReference type="NCBI Taxonomy" id="1548548"/>
    <lineage>
        <taxon>Bacteria</taxon>
        <taxon>Deltaproteobacteria</taxon>
        <taxon>Bradymonadales</taxon>
        <taxon>Bradymonadaceae</taxon>
        <taxon>Bradymonas</taxon>
    </lineage>
</organism>
<keyword evidence="3" id="KW-0560">Oxidoreductase</keyword>
<dbReference type="Gene3D" id="1.10.287.1150">
    <property type="entry name" value="TPP helical domain"/>
    <property type="match status" value="1"/>
</dbReference>
<dbReference type="InterPro" id="IPR011603">
    <property type="entry name" value="2oxoglutarate_DH_E1"/>
</dbReference>
<dbReference type="InterPro" id="IPR001017">
    <property type="entry name" value="DH_E1"/>
</dbReference>
<evidence type="ECO:0000256" key="2">
    <source>
        <dbReference type="ARBA" id="ARBA00012280"/>
    </source>
</evidence>
<dbReference type="GO" id="GO:0045252">
    <property type="term" value="C:oxoglutarate dehydrogenase complex"/>
    <property type="evidence" value="ECO:0007669"/>
    <property type="project" value="TreeGrafter"/>
</dbReference>
<dbReference type="KEGG" id="bsed:DN745_11270"/>
<sequence length="959" mass="107430">MTKASKKALPQSQANTTEFSGSNLPYIEQLYGQYLRDAASVDPSWLPIFAEYLDQMGAEDPRPNFKRRSLFRAGASASNGQSAVDDGIYTDRVQNTSVEAPGRTAGFAARVESLVRAYRLHGHLAAKIDPLGFERPAPPPELDPASYGFNSSDMDTPVRCKALFGDNQQTSLREVLAKLKSLYCDSIAVQYQNMPVSRSRIWLRDQIELNNYAPLDTAEQKRALRRLIEADAFESFLGKKYVGAKRFSVTGGDALIPMLDAMLNEFGELGVEEVIFGMAHRGRLNVLHNIMDKPAEMMLSEFEKNPVPMEFLGSSDVKYHMGYSSDFESATGKKIHLSLCFNPSHLEFVNPVVVGRARAKQHRKGEESAHQQIVPVLMHGDAAFAGQGIVTETLNMSQLDAYDVGGTIHIVINNQIGFTAEPSEARSTTYATDVAKMLSVPIFHVNGNDPDACVRVMKLAARYRQMFGEDVIIDLVCYREYGHNEGDEPRFTQPLMYQAVDKLKPVREIYADELIAKNILTAEEASAQFDARTEMYSKVFDKVHTAPEKTTVDTMNGLWKPYKGGDVAEDHDVDTTISKELLLELGETLSQVPDDFTPHRTLGRLLKSRVQMAKGEKPMDWGMGEALAFGSLLKENTSIRLSGQDCVRGTFSHRHAALRDINNGDQYWPARHIAEEQGEFQVYNSLLSESAVLGFEYGYSLDSPDALVMWEAQFGDFSNGAQVIMDQFISAGEDKWMRLSGLVMLLPHGYEGQGPEHSSARLERYLQMCAEDNMIVCNPTTPAQYFHMIRRQVLSPLRKPLIVMTPKSLLRLNEASSTVDELTSGGFQKIKGETSEKVDPAKVKRVLMCSGKVYYDLDEYRQANELHDTAIIRFEQLYPLRKEDIDAALAEFPNREKVCWVQEEPKNMGPWPYLFERFYDYDLLPIEYVGRVASASPATGSRDAHLIEQAALVEKAFKG</sequence>
<dbReference type="SUPFAM" id="SSF52518">
    <property type="entry name" value="Thiamin diphosphate-binding fold (THDP-binding)"/>
    <property type="match status" value="2"/>
</dbReference>
<dbReference type="NCBIfam" id="NF006914">
    <property type="entry name" value="PRK09404.1"/>
    <property type="match status" value="1"/>
</dbReference>
<dbReference type="PANTHER" id="PTHR23152:SF4">
    <property type="entry name" value="2-OXOADIPATE DEHYDROGENASE COMPLEX COMPONENT E1"/>
    <property type="match status" value="1"/>
</dbReference>
<dbReference type="InterPro" id="IPR031717">
    <property type="entry name" value="ODO-1/KGD_C"/>
</dbReference>
<gene>
    <name evidence="5" type="ORF">DN745_11270</name>
</gene>
<dbReference type="SMART" id="SM00861">
    <property type="entry name" value="Transket_pyr"/>
    <property type="match status" value="1"/>
</dbReference>
<dbReference type="GO" id="GO:0005829">
    <property type="term" value="C:cytosol"/>
    <property type="evidence" value="ECO:0007669"/>
    <property type="project" value="TreeGrafter"/>
</dbReference>
<dbReference type="InterPro" id="IPR029061">
    <property type="entry name" value="THDP-binding"/>
</dbReference>
<keyword evidence="4" id="KW-0786">Thiamine pyrophosphate</keyword>
<dbReference type="PANTHER" id="PTHR23152">
    <property type="entry name" value="2-OXOGLUTARATE DEHYDROGENASE"/>
    <property type="match status" value="1"/>
</dbReference>
<dbReference type="InterPro" id="IPR032106">
    <property type="entry name" value="2-oxogl_dehyd_N"/>
</dbReference>
<dbReference type="NCBIfam" id="NF008907">
    <property type="entry name" value="PRK12270.1"/>
    <property type="match status" value="1"/>
</dbReference>
<proteinExistence type="predicted"/>
<comment type="cofactor">
    <cofactor evidence="1">
        <name>thiamine diphosphate</name>
        <dbReference type="ChEBI" id="CHEBI:58937"/>
    </cofactor>
</comment>
<dbReference type="Gene3D" id="3.40.50.970">
    <property type="match status" value="1"/>
</dbReference>
<dbReference type="GO" id="GO:0004591">
    <property type="term" value="F:oxoglutarate dehydrogenase (succinyl-transferring) activity"/>
    <property type="evidence" value="ECO:0007669"/>
    <property type="project" value="UniProtKB-EC"/>
</dbReference>
<accession>A0A2Z4FMA4</accession>
<dbReference type="EMBL" id="CP030032">
    <property type="protein sequence ID" value="AWV89886.1"/>
    <property type="molecule type" value="Genomic_DNA"/>
</dbReference>
<dbReference type="Gene3D" id="3.40.50.12470">
    <property type="match status" value="1"/>
</dbReference>
<dbReference type="NCBIfam" id="TIGR00239">
    <property type="entry name" value="2oxo_dh_E1"/>
    <property type="match status" value="1"/>
</dbReference>
<dbReference type="Gene3D" id="3.40.50.11610">
    <property type="entry name" value="Multifunctional 2-oxoglutarate metabolism enzyme, C-terminal domain"/>
    <property type="match status" value="1"/>
</dbReference>